<dbReference type="EMBL" id="JAGRRH010000007">
    <property type="protein sequence ID" value="KAG7367468.1"/>
    <property type="molecule type" value="Genomic_DNA"/>
</dbReference>
<comment type="caution">
    <text evidence="2">The sequence shown here is derived from an EMBL/GenBank/DDBJ whole genome shotgun (WGS) entry which is preliminary data.</text>
</comment>
<accession>A0A9K3P8D9</accession>
<evidence type="ECO:0000313" key="3">
    <source>
        <dbReference type="EMBL" id="KAG7367468.1"/>
    </source>
</evidence>
<dbReference type="AlphaFoldDB" id="A0A9K3P8D9"/>
<dbReference type="EMBL" id="JAGRRH010000088">
    <property type="protein sequence ID" value="KAG7337316.1"/>
    <property type="molecule type" value="Genomic_DNA"/>
</dbReference>
<dbReference type="OrthoDB" id="40547at2759"/>
<gene>
    <name evidence="2" type="ORF">IV203_004907</name>
    <name evidence="3" type="ORF">IV203_030139</name>
</gene>
<name>A0A9K3P8D9_9STRA</name>
<reference evidence="2" key="1">
    <citation type="journal article" date="2021" name="Sci. Rep.">
        <title>Diploid genomic architecture of Nitzschia inconspicua, an elite biomass production diatom.</title>
        <authorList>
            <person name="Oliver A."/>
            <person name="Podell S."/>
            <person name="Pinowska A."/>
            <person name="Traller J.C."/>
            <person name="Smith S.R."/>
            <person name="McClure R."/>
            <person name="Beliaev A."/>
            <person name="Bohutskyi P."/>
            <person name="Hill E.A."/>
            <person name="Rabines A."/>
            <person name="Zheng H."/>
            <person name="Allen L.Z."/>
            <person name="Kuo A."/>
            <person name="Grigoriev I.V."/>
            <person name="Allen A.E."/>
            <person name="Hazlebeck D."/>
            <person name="Allen E.E."/>
        </authorList>
    </citation>
    <scope>NUCLEOTIDE SEQUENCE</scope>
    <source>
        <strain evidence="2">Hildebrandi</strain>
    </source>
</reference>
<evidence type="ECO:0000313" key="2">
    <source>
        <dbReference type="EMBL" id="KAG7337316.1"/>
    </source>
</evidence>
<organism evidence="2 4">
    <name type="scientific">Nitzschia inconspicua</name>
    <dbReference type="NCBI Taxonomy" id="303405"/>
    <lineage>
        <taxon>Eukaryota</taxon>
        <taxon>Sar</taxon>
        <taxon>Stramenopiles</taxon>
        <taxon>Ochrophyta</taxon>
        <taxon>Bacillariophyta</taxon>
        <taxon>Bacillariophyceae</taxon>
        <taxon>Bacillariophycidae</taxon>
        <taxon>Bacillariales</taxon>
        <taxon>Bacillariaceae</taxon>
        <taxon>Nitzschia</taxon>
    </lineage>
</organism>
<evidence type="ECO:0000256" key="1">
    <source>
        <dbReference type="SAM" id="MobiDB-lite"/>
    </source>
</evidence>
<sequence length="407" mass="45971">MSAAQDARDPEDPLVEQTKLMTDHLNWTAKQGYILTGGGKAEEYYTAERGFPFVETDLPHYHLLQGDTHTTFSKWKSSQQPPCKLVCGAWNRPLFTGGWKHSTDQEEEVYNIQTHNLFVDLRIPKSRNAVLPPDCTSLQELTPYQLRLFARQHVFAGFTVCSEENGKPLATRHHCIDWNFVGVSRPRPNKWWIQFPKESNDNDKSSSDCSKWKELAYAKDDWGQHYYFERWERYPRGIDDEGGRLAIRLASSRKRKSTDGTDSTDAHSRPCDQPKDGILVLVGDHFNYITSRAFSGKETAYPPSTVSSLVQLVDEAVAQGDLDTARSYLSVEAGHGTVSSGWKLDCTIPPWNKGRTLSETMGGGPTFVEGPDLASCSILWNGENWELYDCSFGTIDELQKLFEGISK</sequence>
<reference evidence="2" key="2">
    <citation type="submission" date="2021-04" db="EMBL/GenBank/DDBJ databases">
        <authorList>
            <person name="Podell S."/>
        </authorList>
    </citation>
    <scope>NUCLEOTIDE SEQUENCE</scope>
    <source>
        <strain evidence="2">Hildebrandi</strain>
    </source>
</reference>
<protein>
    <submittedName>
        <fullName evidence="2">Uncharacterized protein</fullName>
    </submittedName>
</protein>
<keyword evidence="4" id="KW-1185">Reference proteome</keyword>
<dbReference type="Proteomes" id="UP000693970">
    <property type="component" value="Unassembled WGS sequence"/>
</dbReference>
<proteinExistence type="predicted"/>
<evidence type="ECO:0000313" key="4">
    <source>
        <dbReference type="Proteomes" id="UP000693970"/>
    </source>
</evidence>
<feature type="region of interest" description="Disordered" evidence="1">
    <location>
        <begin position="250"/>
        <end position="272"/>
    </location>
</feature>